<dbReference type="SMART" id="SM00350">
    <property type="entry name" value="MCM"/>
    <property type="match status" value="1"/>
</dbReference>
<evidence type="ECO:0000256" key="13">
    <source>
        <dbReference type="ARBA" id="ARBA00053280"/>
    </source>
</evidence>
<dbReference type="GO" id="GO:0003688">
    <property type="term" value="F:DNA replication origin binding"/>
    <property type="evidence" value="ECO:0007669"/>
    <property type="project" value="UniProtKB-UniRule"/>
</dbReference>
<evidence type="ECO:0000256" key="4">
    <source>
        <dbReference type="ARBA" id="ARBA00022705"/>
    </source>
</evidence>
<evidence type="ECO:0000313" key="19">
    <source>
        <dbReference type="EMBL" id="CAA7398029.1"/>
    </source>
</evidence>
<dbReference type="EMBL" id="LR746269">
    <property type="protein sequence ID" value="CAA7398029.1"/>
    <property type="molecule type" value="Genomic_DNA"/>
</dbReference>
<dbReference type="InterPro" id="IPR018525">
    <property type="entry name" value="MCM_CS"/>
</dbReference>
<gene>
    <name evidence="18" type="ORF">SI7747_06008050</name>
    <name evidence="19" type="ORF">SI8410_06008694</name>
</gene>
<evidence type="ECO:0000256" key="1">
    <source>
        <dbReference type="ARBA" id="ARBA00004123"/>
    </source>
</evidence>
<keyword evidence="10 16" id="KW-0539">Nucleus</keyword>
<protein>
    <recommendedName>
        <fullName evidence="14 16">DNA replication licensing factor MCM5</fullName>
        <ecNumber evidence="3 16">3.6.4.12</ecNumber>
    </recommendedName>
</protein>
<dbReference type="Pfam" id="PF21933">
    <property type="entry name" value="MCM5_C"/>
    <property type="match status" value="1"/>
</dbReference>
<dbReference type="SUPFAM" id="SSF52540">
    <property type="entry name" value="P-loop containing nucleoside triphosphate hydrolases"/>
    <property type="match status" value="1"/>
</dbReference>
<evidence type="ECO:0000256" key="12">
    <source>
        <dbReference type="ARBA" id="ARBA00047995"/>
    </source>
</evidence>
<evidence type="ECO:0000256" key="9">
    <source>
        <dbReference type="ARBA" id="ARBA00023125"/>
    </source>
</evidence>
<dbReference type="InterPro" id="IPR008048">
    <property type="entry name" value="MCM5"/>
</dbReference>
<comment type="subunit">
    <text evidence="16">Component of the MCM2-7 complex.</text>
</comment>
<keyword evidence="5 15" id="KW-0547">Nucleotide-binding</keyword>
<dbReference type="Gene3D" id="3.30.1640.10">
    <property type="entry name" value="mini-chromosome maintenance (MCM) complex, chain A, domain 1"/>
    <property type="match status" value="1"/>
</dbReference>
<dbReference type="AlphaFoldDB" id="A0A7I8IUK5"/>
<evidence type="ECO:0000313" key="20">
    <source>
        <dbReference type="Proteomes" id="UP000663760"/>
    </source>
</evidence>
<dbReference type="InterPro" id="IPR031327">
    <property type="entry name" value="MCM"/>
</dbReference>
<keyword evidence="8 15" id="KW-0067">ATP-binding</keyword>
<comment type="subcellular location">
    <subcellularLocation>
        <location evidence="1 16">Nucleus</location>
    </subcellularLocation>
</comment>
<dbReference type="FunFam" id="2.20.28.10:FF:000005">
    <property type="entry name" value="DNA helicase"/>
    <property type="match status" value="1"/>
</dbReference>
<keyword evidence="7 16" id="KW-0347">Helicase</keyword>
<dbReference type="PRINTS" id="PR01657">
    <property type="entry name" value="MCMFAMILY"/>
</dbReference>
<comment type="similarity">
    <text evidence="2 15">Belongs to the MCM family.</text>
</comment>
<dbReference type="PROSITE" id="PS50051">
    <property type="entry name" value="MCM_2"/>
    <property type="match status" value="1"/>
</dbReference>
<dbReference type="GO" id="GO:0000727">
    <property type="term" value="P:double-strand break repair via break-induced replication"/>
    <property type="evidence" value="ECO:0007669"/>
    <property type="project" value="TreeGrafter"/>
</dbReference>
<dbReference type="PROSITE" id="PS00847">
    <property type="entry name" value="MCM_1"/>
    <property type="match status" value="1"/>
</dbReference>
<dbReference type="GO" id="GO:0042555">
    <property type="term" value="C:MCM complex"/>
    <property type="evidence" value="ECO:0007669"/>
    <property type="project" value="UniProtKB-UniRule"/>
</dbReference>
<comment type="catalytic activity">
    <reaction evidence="12 16">
        <text>ATP + H2O = ADP + phosphate + H(+)</text>
        <dbReference type="Rhea" id="RHEA:13065"/>
        <dbReference type="ChEBI" id="CHEBI:15377"/>
        <dbReference type="ChEBI" id="CHEBI:15378"/>
        <dbReference type="ChEBI" id="CHEBI:30616"/>
        <dbReference type="ChEBI" id="CHEBI:43474"/>
        <dbReference type="ChEBI" id="CHEBI:456216"/>
        <dbReference type="EC" id="3.6.4.12"/>
    </reaction>
</comment>
<dbReference type="Pfam" id="PF17855">
    <property type="entry name" value="MCM_lid"/>
    <property type="match status" value="1"/>
</dbReference>
<evidence type="ECO:0000259" key="17">
    <source>
        <dbReference type="PROSITE" id="PS50051"/>
    </source>
</evidence>
<keyword evidence="4 16" id="KW-0235">DNA replication</keyword>
<dbReference type="Gene3D" id="3.40.50.300">
    <property type="entry name" value="P-loop containing nucleotide triphosphate hydrolases"/>
    <property type="match status" value="1"/>
</dbReference>
<dbReference type="Gene3D" id="2.20.28.10">
    <property type="match status" value="1"/>
</dbReference>
<dbReference type="GO" id="GO:0005634">
    <property type="term" value="C:nucleus"/>
    <property type="evidence" value="ECO:0007669"/>
    <property type="project" value="UniProtKB-SubCell"/>
</dbReference>
<dbReference type="OrthoDB" id="10036721at2759"/>
<proteinExistence type="inferred from homology"/>
<dbReference type="Pfam" id="PF17207">
    <property type="entry name" value="MCM_OB"/>
    <property type="match status" value="1"/>
</dbReference>
<evidence type="ECO:0000256" key="2">
    <source>
        <dbReference type="ARBA" id="ARBA00008010"/>
    </source>
</evidence>
<dbReference type="FunFam" id="3.30.1640.10:FF:000016">
    <property type="entry name" value="DNA helicase"/>
    <property type="match status" value="1"/>
</dbReference>
<dbReference type="GO" id="GO:0016787">
    <property type="term" value="F:hydrolase activity"/>
    <property type="evidence" value="ECO:0007669"/>
    <property type="project" value="UniProtKB-KW"/>
</dbReference>
<dbReference type="InterPro" id="IPR012340">
    <property type="entry name" value="NA-bd_OB-fold"/>
</dbReference>
<dbReference type="InterPro" id="IPR041562">
    <property type="entry name" value="MCM_lid"/>
</dbReference>
<comment type="function">
    <text evidence="13">Probable component of the MCM2-7 complex (MCM complex) that may function as a DNA helicase and which is essential to undergo a single round of replication initiation and elongation per cell cycle in eukaryotic cells.</text>
</comment>
<accession>A0A7I8IUK5</accession>
<dbReference type="GO" id="GO:0043138">
    <property type="term" value="F:3'-5' DNA helicase activity"/>
    <property type="evidence" value="ECO:0007669"/>
    <property type="project" value="TreeGrafter"/>
</dbReference>
<dbReference type="CDD" id="cd17756">
    <property type="entry name" value="MCM5"/>
    <property type="match status" value="1"/>
</dbReference>
<keyword evidence="20" id="KW-1185">Reference proteome</keyword>
<keyword evidence="6 16" id="KW-0378">Hydrolase</keyword>
<evidence type="ECO:0000256" key="16">
    <source>
        <dbReference type="RuleBase" id="RU368063"/>
    </source>
</evidence>
<dbReference type="GO" id="GO:0017116">
    <property type="term" value="F:single-stranded DNA helicase activity"/>
    <property type="evidence" value="ECO:0007669"/>
    <property type="project" value="TreeGrafter"/>
</dbReference>
<name>A0A7I8IUK5_SPIIN</name>
<dbReference type="GO" id="GO:0003697">
    <property type="term" value="F:single-stranded DNA binding"/>
    <property type="evidence" value="ECO:0007669"/>
    <property type="project" value="TreeGrafter"/>
</dbReference>
<evidence type="ECO:0000256" key="8">
    <source>
        <dbReference type="ARBA" id="ARBA00022840"/>
    </source>
</evidence>
<dbReference type="InterPro" id="IPR027925">
    <property type="entry name" value="MCM_N"/>
</dbReference>
<dbReference type="Pfam" id="PF14551">
    <property type="entry name" value="MCM_N"/>
    <property type="match status" value="1"/>
</dbReference>
<feature type="domain" description="MCM C-terminal AAA(+) ATPase" evidence="17">
    <location>
        <begin position="325"/>
        <end position="531"/>
    </location>
</feature>
<dbReference type="GO" id="GO:0006270">
    <property type="term" value="P:DNA replication initiation"/>
    <property type="evidence" value="ECO:0007669"/>
    <property type="project" value="UniProtKB-UniRule"/>
</dbReference>
<evidence type="ECO:0000256" key="6">
    <source>
        <dbReference type="ARBA" id="ARBA00022801"/>
    </source>
</evidence>
<dbReference type="GO" id="GO:0005524">
    <property type="term" value="F:ATP binding"/>
    <property type="evidence" value="ECO:0007669"/>
    <property type="project" value="UniProtKB-UniRule"/>
</dbReference>
<evidence type="ECO:0000313" key="18">
    <source>
        <dbReference type="EMBL" id="CAA2621983.1"/>
    </source>
</evidence>
<evidence type="ECO:0000256" key="3">
    <source>
        <dbReference type="ARBA" id="ARBA00012551"/>
    </source>
</evidence>
<evidence type="ECO:0000256" key="14">
    <source>
        <dbReference type="ARBA" id="ARBA00073496"/>
    </source>
</evidence>
<dbReference type="Proteomes" id="UP000663760">
    <property type="component" value="Chromosome 6"/>
</dbReference>
<evidence type="ECO:0000256" key="11">
    <source>
        <dbReference type="ARBA" id="ARBA00023306"/>
    </source>
</evidence>
<dbReference type="Pfam" id="PF00493">
    <property type="entry name" value="MCM"/>
    <property type="match status" value="1"/>
</dbReference>
<organism evidence="18">
    <name type="scientific">Spirodela intermedia</name>
    <name type="common">Intermediate duckweed</name>
    <dbReference type="NCBI Taxonomy" id="51605"/>
    <lineage>
        <taxon>Eukaryota</taxon>
        <taxon>Viridiplantae</taxon>
        <taxon>Streptophyta</taxon>
        <taxon>Embryophyta</taxon>
        <taxon>Tracheophyta</taxon>
        <taxon>Spermatophyta</taxon>
        <taxon>Magnoliopsida</taxon>
        <taxon>Liliopsida</taxon>
        <taxon>Araceae</taxon>
        <taxon>Lemnoideae</taxon>
        <taxon>Spirodela</taxon>
    </lineage>
</organism>
<dbReference type="InterPro" id="IPR033762">
    <property type="entry name" value="MCM_OB"/>
</dbReference>
<keyword evidence="11 16" id="KW-0131">Cell cycle</keyword>
<dbReference type="FunFam" id="3.40.50.300:FF:000929">
    <property type="entry name" value="DNA helicase"/>
    <property type="match status" value="1"/>
</dbReference>
<evidence type="ECO:0000256" key="15">
    <source>
        <dbReference type="RuleBase" id="RU004070"/>
    </source>
</evidence>
<dbReference type="SUPFAM" id="SSF50249">
    <property type="entry name" value="Nucleic acid-binding proteins"/>
    <property type="match status" value="1"/>
</dbReference>
<dbReference type="InterPro" id="IPR027417">
    <property type="entry name" value="P-loop_NTPase"/>
</dbReference>
<dbReference type="EC" id="3.6.4.12" evidence="3 16"/>
<dbReference type="EMBL" id="LR743593">
    <property type="protein sequence ID" value="CAA2621983.1"/>
    <property type="molecule type" value="Genomic_DNA"/>
</dbReference>
<sequence>MSGWDEGSVFYSDQAQFPRGGGDPDQGNLTRHSALRKFKEFIRGFHGEKGDFPYRESLVHNQEYLSVAIEDLDAFDAELSDKIRKLPADYLPLFETAASEVLASLRSKIAGDSGEMEEPVTGDVQVFLTSKENSVSIRSLGADVMSKLVKIAGITIAASRVKAKATYVTLMCKNCKSIKTVPCRPGLGGAIIPRSCDHVAQAGEEPCPLDPWIVTPDKSKYVDLQTLKLQENPEDVPTGELPRNMLLSVDRHLVQTIVPGTRLTVMGIYSVFQASSTQKGAVGVRQPYIRVVGLEQTRESNSGSSSNFTIDEELEFKEFAQRPDAYRRVCSMIGPSIYGHDDVKKAIGCLLFGGSRKRLPDGVRLRGDIHVLLLGDPSTAKSQFLKFVEKTAPVAVYTSGKGSSAAGLTASVIRDSSSREFYLEGGAMVLADGGVVCIDEFDKMRPEDRVAIHEAMEQQTISIAKAGITTVLNSRTSILAAANPPSGRYDDLKTAQDNIDLQTTILSRFDLIFIVKDIRRYNEDMLIASHIIKVHTSGAAASKSTESMEGENWLKRYIEYCRIKCQPRLSEKAAEMLQTKYVGIRQRMRQQANESGRSSAVPITVRQLEAIIRLSESLARMRLTHVATEEHVEEAFRLFNVSTMDAARSGINDHLNPSPEMANEIKQAETMIKRRMGIGSHISERRLIDELTRMGMNEAIVRRALLIMAQRDEVEYKRERHVVVRKA</sequence>
<dbReference type="Gene3D" id="2.40.50.140">
    <property type="entry name" value="Nucleic acid-binding proteins"/>
    <property type="match status" value="1"/>
</dbReference>
<evidence type="ECO:0000256" key="5">
    <source>
        <dbReference type="ARBA" id="ARBA00022741"/>
    </source>
</evidence>
<dbReference type="PANTHER" id="PTHR11630:SF42">
    <property type="entry name" value="DNA REPLICATION LICENSING FACTOR MCM5"/>
    <property type="match status" value="1"/>
</dbReference>
<evidence type="ECO:0000256" key="7">
    <source>
        <dbReference type="ARBA" id="ARBA00022806"/>
    </source>
</evidence>
<dbReference type="InterPro" id="IPR001208">
    <property type="entry name" value="MCM_dom"/>
</dbReference>
<dbReference type="PANTHER" id="PTHR11630">
    <property type="entry name" value="DNA REPLICATION LICENSING FACTOR MCM FAMILY MEMBER"/>
    <property type="match status" value="1"/>
</dbReference>
<evidence type="ECO:0000256" key="10">
    <source>
        <dbReference type="ARBA" id="ARBA00023242"/>
    </source>
</evidence>
<dbReference type="PRINTS" id="PR01661">
    <property type="entry name" value="MCMPROTEIN5"/>
</dbReference>
<keyword evidence="9 15" id="KW-0238">DNA-binding</keyword>
<dbReference type="InterPro" id="IPR054125">
    <property type="entry name" value="MCM5_C"/>
</dbReference>
<comment type="function">
    <text evidence="16">Acts as component of the MCM2-7 complex (MCM complex) which is the replicative helicase essential for 'once per cell cycle' DNA replication initiation and elongation in eukaryotic cells. The active ATPase sites in the MCM2-7 ring are formed through the interaction surfaces of two neighboring subunits such that a critical structure of a conserved arginine finger motif is provided in trans relative to the ATP-binding site of the Walker A box of the adjacent subunit. The six ATPase active sites, however, are likely to contribute differentially to the complex helicase activity.</text>
</comment>
<reference evidence="18" key="1">
    <citation type="submission" date="2019-12" db="EMBL/GenBank/DDBJ databases">
        <authorList>
            <person name="Scholz U."/>
            <person name="Mascher M."/>
            <person name="Fiebig A."/>
        </authorList>
    </citation>
    <scope>NUCLEOTIDE SEQUENCE</scope>
</reference>